<feature type="domain" description="Response regulatory" evidence="6">
    <location>
        <begin position="11"/>
        <end position="127"/>
    </location>
</feature>
<dbReference type="KEGG" id="mbas:ALGA_2117"/>
<organism evidence="7 8">
    <name type="scientific">Labilibaculum antarcticum</name>
    <dbReference type="NCBI Taxonomy" id="1717717"/>
    <lineage>
        <taxon>Bacteria</taxon>
        <taxon>Pseudomonadati</taxon>
        <taxon>Bacteroidota</taxon>
        <taxon>Bacteroidia</taxon>
        <taxon>Marinilabiliales</taxon>
        <taxon>Marinifilaceae</taxon>
        <taxon>Labilibaculum</taxon>
    </lineage>
</organism>
<dbReference type="PROSITE" id="PS50110">
    <property type="entry name" value="RESPONSE_REGULATORY"/>
    <property type="match status" value="1"/>
</dbReference>
<dbReference type="PRINTS" id="PR00344">
    <property type="entry name" value="BCTRLSENSOR"/>
</dbReference>
<dbReference type="GO" id="GO:0000155">
    <property type="term" value="F:phosphorelay sensor kinase activity"/>
    <property type="evidence" value="ECO:0007669"/>
    <property type="project" value="InterPro"/>
</dbReference>
<dbReference type="AlphaFoldDB" id="A0A1Y1CJ93"/>
<feature type="modified residue" description="4-aspartylphosphate" evidence="4">
    <location>
        <position position="60"/>
    </location>
</feature>
<dbReference type="OrthoDB" id="9781208at2"/>
<evidence type="ECO:0000256" key="1">
    <source>
        <dbReference type="ARBA" id="ARBA00000085"/>
    </source>
</evidence>
<feature type="domain" description="Histidine kinase" evidence="5">
    <location>
        <begin position="156"/>
        <end position="374"/>
    </location>
</feature>
<sequence length="377" mass="42117">MKKDFQEVIPTVLVVDDNPKNIQIIALILRELNYKITIAVDGKTAIDLVDRVRPDLILLDIMMPGMDGFEACKIIKSKTKNENIPIIFLTALSEKVNIVKGFENGGVDYIVKPFNKEELISRIKTHLELKFARDEMQRMTTHLSELNSIKDKMFSVIGHDLRSPIGSMKMIIDNLLSKADKYADESLIDSVEILSKTSDEVFNLLENLLWWARSQSKAVVIYPENLELEQIVNSIYYLNKGSFKLKKINFKQVVDKDCTVLADINILKTILRNLLSNALKFTPEGGQITLEAYTSGEFVQISIIDTGVGIPADKIPLLFDEKGHLTTFGTNNESGSGLGLKLCGEFVKSSNGHIHVKSEIGLGSTFTIEIPKGITVD</sequence>
<evidence type="ECO:0000313" key="8">
    <source>
        <dbReference type="Proteomes" id="UP000218267"/>
    </source>
</evidence>
<keyword evidence="7" id="KW-0808">Transferase</keyword>
<dbReference type="InterPro" id="IPR003594">
    <property type="entry name" value="HATPase_dom"/>
</dbReference>
<dbReference type="SMART" id="SM00448">
    <property type="entry name" value="REC"/>
    <property type="match status" value="1"/>
</dbReference>
<reference evidence="8" key="2">
    <citation type="journal article" date="2020" name="Antonie Van Leeuwenhoek">
        <title>Labilibaculum antarcticum sp. nov., a novel facultative anaerobic, psychrotorelant bacterium isolated from marine sediment of Antarctica.</title>
        <authorList>
            <person name="Watanabe M."/>
            <person name="Kojima H."/>
            <person name="Fukui M."/>
        </authorList>
    </citation>
    <scope>NUCLEOTIDE SEQUENCE [LARGE SCALE GENOMIC DNA]</scope>
    <source>
        <strain evidence="8">SPP2</strain>
    </source>
</reference>
<dbReference type="InterPro" id="IPR001789">
    <property type="entry name" value="Sig_transdc_resp-reg_receiver"/>
</dbReference>
<protein>
    <recommendedName>
        <fullName evidence="2">histidine kinase</fullName>
        <ecNumber evidence="2">2.7.13.3</ecNumber>
    </recommendedName>
</protein>
<dbReference type="Gene3D" id="1.10.287.130">
    <property type="match status" value="1"/>
</dbReference>
<dbReference type="PANTHER" id="PTHR43547:SF2">
    <property type="entry name" value="HYBRID SIGNAL TRANSDUCTION HISTIDINE KINASE C"/>
    <property type="match status" value="1"/>
</dbReference>
<dbReference type="InterPro" id="IPR036890">
    <property type="entry name" value="HATPase_C_sf"/>
</dbReference>
<dbReference type="PROSITE" id="PS50109">
    <property type="entry name" value="HIS_KIN"/>
    <property type="match status" value="1"/>
</dbReference>
<dbReference type="EC" id="2.7.13.3" evidence="2"/>
<proteinExistence type="predicted"/>
<dbReference type="Pfam" id="PF02518">
    <property type="entry name" value="HATPase_c"/>
    <property type="match status" value="1"/>
</dbReference>
<dbReference type="SUPFAM" id="SSF47384">
    <property type="entry name" value="Homodimeric domain of signal transducing histidine kinase"/>
    <property type="match status" value="1"/>
</dbReference>
<keyword evidence="3 4" id="KW-0597">Phosphoprotein</keyword>
<dbReference type="EMBL" id="AP018042">
    <property type="protein sequence ID" value="BAX80458.1"/>
    <property type="molecule type" value="Genomic_DNA"/>
</dbReference>
<evidence type="ECO:0000313" key="7">
    <source>
        <dbReference type="EMBL" id="BAX80458.1"/>
    </source>
</evidence>
<dbReference type="PANTHER" id="PTHR43547">
    <property type="entry name" value="TWO-COMPONENT HISTIDINE KINASE"/>
    <property type="match status" value="1"/>
</dbReference>
<dbReference type="CDD" id="cd00075">
    <property type="entry name" value="HATPase"/>
    <property type="match status" value="1"/>
</dbReference>
<evidence type="ECO:0000256" key="2">
    <source>
        <dbReference type="ARBA" id="ARBA00012438"/>
    </source>
</evidence>
<dbReference type="InterPro" id="IPR005467">
    <property type="entry name" value="His_kinase_dom"/>
</dbReference>
<reference evidence="7 8" key="1">
    <citation type="journal article" date="2018" name="Mar. Genomics">
        <title>Complete genome sequence of Marinifilaceae bacterium strain SPP2, isolated from the Antarctic marine sediment.</title>
        <authorList>
            <person name="Watanabe M."/>
            <person name="Kojima H."/>
            <person name="Fukui M."/>
        </authorList>
    </citation>
    <scope>NUCLEOTIDE SEQUENCE [LARGE SCALE GENOMIC DNA]</scope>
    <source>
        <strain evidence="7 8">SPP2</strain>
    </source>
</reference>
<dbReference type="CDD" id="cd19920">
    <property type="entry name" value="REC_PA4781-like"/>
    <property type="match status" value="1"/>
</dbReference>
<accession>A0A1Y1CJ93</accession>
<evidence type="ECO:0000256" key="3">
    <source>
        <dbReference type="ARBA" id="ARBA00022553"/>
    </source>
</evidence>
<dbReference type="Gene3D" id="3.30.565.10">
    <property type="entry name" value="Histidine kinase-like ATPase, C-terminal domain"/>
    <property type="match status" value="1"/>
</dbReference>
<dbReference type="Proteomes" id="UP000218267">
    <property type="component" value="Chromosome"/>
</dbReference>
<dbReference type="SMART" id="SM00387">
    <property type="entry name" value="HATPase_c"/>
    <property type="match status" value="1"/>
</dbReference>
<dbReference type="InterPro" id="IPR011006">
    <property type="entry name" value="CheY-like_superfamily"/>
</dbReference>
<dbReference type="Pfam" id="PF00072">
    <property type="entry name" value="Response_reg"/>
    <property type="match status" value="1"/>
</dbReference>
<gene>
    <name evidence="7" type="ORF">ALGA_2117</name>
</gene>
<keyword evidence="7" id="KW-0418">Kinase</keyword>
<evidence type="ECO:0000259" key="6">
    <source>
        <dbReference type="PROSITE" id="PS50110"/>
    </source>
</evidence>
<dbReference type="RefSeq" id="WP_096429310.1">
    <property type="nucleotide sequence ID" value="NZ_AP018042.1"/>
</dbReference>
<comment type="catalytic activity">
    <reaction evidence="1">
        <text>ATP + protein L-histidine = ADP + protein N-phospho-L-histidine.</text>
        <dbReference type="EC" id="2.7.13.3"/>
    </reaction>
</comment>
<dbReference type="SUPFAM" id="SSF55874">
    <property type="entry name" value="ATPase domain of HSP90 chaperone/DNA topoisomerase II/histidine kinase"/>
    <property type="match status" value="1"/>
</dbReference>
<name>A0A1Y1CJ93_9BACT</name>
<dbReference type="SUPFAM" id="SSF52172">
    <property type="entry name" value="CheY-like"/>
    <property type="match status" value="1"/>
</dbReference>
<keyword evidence="8" id="KW-1185">Reference proteome</keyword>
<evidence type="ECO:0000259" key="5">
    <source>
        <dbReference type="PROSITE" id="PS50109"/>
    </source>
</evidence>
<dbReference type="InterPro" id="IPR004358">
    <property type="entry name" value="Sig_transdc_His_kin-like_C"/>
</dbReference>
<dbReference type="Gene3D" id="3.40.50.2300">
    <property type="match status" value="1"/>
</dbReference>
<dbReference type="InterPro" id="IPR036097">
    <property type="entry name" value="HisK_dim/P_sf"/>
</dbReference>
<dbReference type="CDD" id="cd00082">
    <property type="entry name" value="HisKA"/>
    <property type="match status" value="1"/>
</dbReference>
<dbReference type="InterPro" id="IPR003661">
    <property type="entry name" value="HisK_dim/P_dom"/>
</dbReference>
<evidence type="ECO:0000256" key="4">
    <source>
        <dbReference type="PROSITE-ProRule" id="PRU00169"/>
    </source>
</evidence>